<evidence type="ECO:0000256" key="6">
    <source>
        <dbReference type="RuleBase" id="RU004468"/>
    </source>
</evidence>
<dbReference type="AlphaFoldDB" id="U2T8E4"/>
<dbReference type="PATRIC" id="fig|1125712.3.peg.823"/>
<dbReference type="PRINTS" id="PR00131">
    <property type="entry name" value="GLHYDRLASE1"/>
</dbReference>
<dbReference type="EC" id="3.2.1.86" evidence="7"/>
<dbReference type="PROSITE" id="PS00572">
    <property type="entry name" value="GLYCOSYL_HYDROL_F1_1"/>
    <property type="match status" value="1"/>
</dbReference>
<reference evidence="7 8" key="1">
    <citation type="submission" date="2013-08" db="EMBL/GenBank/DDBJ databases">
        <authorList>
            <person name="Durkin A.S."/>
            <person name="Haft D.R."/>
            <person name="McCorrison J."/>
            <person name="Torralba M."/>
            <person name="Gillis M."/>
            <person name="Haft D.H."/>
            <person name="Methe B."/>
            <person name="Sutton G."/>
            <person name="Nelson K.E."/>
        </authorList>
    </citation>
    <scope>NUCLEOTIDE SEQUENCE [LARGE SCALE GENOMIC DNA]</scope>
    <source>
        <strain evidence="7 8">F0195</strain>
    </source>
</reference>
<dbReference type="GO" id="GO:0008706">
    <property type="term" value="F:6-phospho-beta-glucosidase activity"/>
    <property type="evidence" value="ECO:0007669"/>
    <property type="project" value="UniProtKB-EC"/>
</dbReference>
<accession>U2T8E4</accession>
<evidence type="ECO:0000256" key="3">
    <source>
        <dbReference type="ARBA" id="ARBA00023295"/>
    </source>
</evidence>
<dbReference type="InterPro" id="IPR018120">
    <property type="entry name" value="Glyco_hydro_1_AS"/>
</dbReference>
<gene>
    <name evidence="7" type="primary">bglH_1</name>
    <name evidence="7" type="ORF">HMPREF1316_1886</name>
</gene>
<dbReference type="GO" id="GO:0005829">
    <property type="term" value="C:cytosol"/>
    <property type="evidence" value="ECO:0007669"/>
    <property type="project" value="TreeGrafter"/>
</dbReference>
<dbReference type="RefSeq" id="WP_021725651.1">
    <property type="nucleotide sequence ID" value="NZ_AWEZ01000030.1"/>
</dbReference>
<dbReference type="OrthoDB" id="3182512at2"/>
<dbReference type="PROSITE" id="PS00653">
    <property type="entry name" value="GLYCOSYL_HYDROL_F1_2"/>
    <property type="match status" value="1"/>
</dbReference>
<sequence length="494" mass="56602">MDACTAGGFPQGFLWGGAIAANQYEGAWDVGGKGLSVADCATYKPNVDKRDYKALHGITSAQVREAMASTDTRRYPRRHGVDGYHHYKQDIDLCAEMGFKTLRISIQWTRLFPTGTEEGPLEGGLAFYEDVLSYLRERGIEPLVTLHHYEQPLYLANHYGGWYDRRVIALFLRFCEACFRRYGPLVKYWLTFNEVDSAFRHPWTTVGVCEDRFPEDQREEVIYQCVHNQMVASALATKMLHQMVPGAQMGCMLTRTLTYPLDCNPKNQLLAQRDNRENYMYTDVQALGAYPSWQRRYWERHGIHVDMGLDDEAILAQYPVDFVSFSYYNSMVDSIDAARREKVGGNLATGVRNPYLATSDWGWQVDADGLRYALIDMWDRYHKPLFVVENGLGAEDEADPQTGRIEDDYRIDYLRRHVEAIRDAIDDGVTVMGYTPWGCIDLVSLSTCQMSKRYGFVYVDLDDEGNGSYARSRKKSFFWYQRVIASNGEDLDSA</sequence>
<dbReference type="SUPFAM" id="SSF51445">
    <property type="entry name" value="(Trans)glycosidases"/>
    <property type="match status" value="1"/>
</dbReference>
<evidence type="ECO:0000256" key="5">
    <source>
        <dbReference type="RuleBase" id="RU003690"/>
    </source>
</evidence>
<evidence type="ECO:0000256" key="1">
    <source>
        <dbReference type="ARBA" id="ARBA00010838"/>
    </source>
</evidence>
<keyword evidence="3 6" id="KW-0326">Glycosidase</keyword>
<protein>
    <submittedName>
        <fullName evidence="7">Aryl-phospho-beta-D-glucosidase BglH</fullName>
        <ecNumber evidence="7">3.2.1.21</ecNumber>
        <ecNumber evidence="7">3.2.1.86</ecNumber>
    </submittedName>
</protein>
<dbReference type="eggNOG" id="COG2723">
    <property type="taxonomic scope" value="Bacteria"/>
</dbReference>
<name>U2T8E4_9ACTN</name>
<organism evidence="7 8">
    <name type="scientific">Olsenella profusa F0195</name>
    <dbReference type="NCBI Taxonomy" id="1125712"/>
    <lineage>
        <taxon>Bacteria</taxon>
        <taxon>Bacillati</taxon>
        <taxon>Actinomycetota</taxon>
        <taxon>Coriobacteriia</taxon>
        <taxon>Coriobacteriales</taxon>
        <taxon>Atopobiaceae</taxon>
        <taxon>Olsenella</taxon>
    </lineage>
</organism>
<dbReference type="Pfam" id="PF00232">
    <property type="entry name" value="Glyco_hydro_1"/>
    <property type="match status" value="1"/>
</dbReference>
<dbReference type="InterPro" id="IPR033132">
    <property type="entry name" value="GH_1_N_CS"/>
</dbReference>
<dbReference type="PANTHER" id="PTHR10353">
    <property type="entry name" value="GLYCOSYL HYDROLASE"/>
    <property type="match status" value="1"/>
</dbReference>
<dbReference type="InterPro" id="IPR017853">
    <property type="entry name" value="GH"/>
</dbReference>
<evidence type="ECO:0000256" key="2">
    <source>
        <dbReference type="ARBA" id="ARBA00022801"/>
    </source>
</evidence>
<dbReference type="PANTHER" id="PTHR10353:SF122">
    <property type="entry name" value="6-PHOSPHO-BETA-GLUCOSIDASE ASCB-RELATED"/>
    <property type="match status" value="1"/>
</dbReference>
<dbReference type="Gene3D" id="3.20.20.80">
    <property type="entry name" value="Glycosidases"/>
    <property type="match status" value="1"/>
</dbReference>
<evidence type="ECO:0000313" key="7">
    <source>
        <dbReference type="EMBL" id="ERL09294.1"/>
    </source>
</evidence>
<keyword evidence="8" id="KW-1185">Reference proteome</keyword>
<keyword evidence="2 6" id="KW-0378">Hydrolase</keyword>
<dbReference type="EC" id="3.2.1.21" evidence="7"/>
<comment type="similarity">
    <text evidence="1 5">Belongs to the glycosyl hydrolase 1 family.</text>
</comment>
<dbReference type="EMBL" id="AWEZ01000030">
    <property type="protein sequence ID" value="ERL09294.1"/>
    <property type="molecule type" value="Genomic_DNA"/>
</dbReference>
<proteinExistence type="inferred from homology"/>
<evidence type="ECO:0000256" key="4">
    <source>
        <dbReference type="PROSITE-ProRule" id="PRU10055"/>
    </source>
</evidence>
<dbReference type="GO" id="GO:0016052">
    <property type="term" value="P:carbohydrate catabolic process"/>
    <property type="evidence" value="ECO:0007669"/>
    <property type="project" value="TreeGrafter"/>
</dbReference>
<comment type="caution">
    <text evidence="7">The sequence shown here is derived from an EMBL/GenBank/DDBJ whole genome shotgun (WGS) entry which is preliminary data.</text>
</comment>
<dbReference type="Proteomes" id="UP000016638">
    <property type="component" value="Unassembled WGS sequence"/>
</dbReference>
<evidence type="ECO:0000313" key="8">
    <source>
        <dbReference type="Proteomes" id="UP000016638"/>
    </source>
</evidence>
<dbReference type="STRING" id="1125712.HMPREF1316_1886"/>
<dbReference type="FunFam" id="3.20.20.80:FF:000004">
    <property type="entry name" value="Beta-glucosidase 6-phospho-beta-glucosidase"/>
    <property type="match status" value="1"/>
</dbReference>
<feature type="active site" description="Nucleophile" evidence="4">
    <location>
        <position position="389"/>
    </location>
</feature>
<dbReference type="InterPro" id="IPR001360">
    <property type="entry name" value="Glyco_hydro_1"/>
</dbReference>